<feature type="transmembrane region" description="Helical" evidence="7">
    <location>
        <begin position="183"/>
        <end position="205"/>
    </location>
</feature>
<dbReference type="Pfam" id="PF00892">
    <property type="entry name" value="EamA"/>
    <property type="match status" value="2"/>
</dbReference>
<feature type="transmembrane region" description="Helical" evidence="7">
    <location>
        <begin position="38"/>
        <end position="56"/>
    </location>
</feature>
<protein>
    <submittedName>
        <fullName evidence="9">DMT family transporter</fullName>
    </submittedName>
</protein>
<proteinExistence type="inferred from homology"/>
<dbReference type="Proteomes" id="UP000886887">
    <property type="component" value="Unassembled WGS sequence"/>
</dbReference>
<dbReference type="EMBL" id="DVFJ01000037">
    <property type="protein sequence ID" value="HIQ72673.1"/>
    <property type="molecule type" value="Genomic_DNA"/>
</dbReference>
<name>A0A9D0ZDV9_9FIRM</name>
<evidence type="ECO:0000256" key="4">
    <source>
        <dbReference type="ARBA" id="ARBA00022692"/>
    </source>
</evidence>
<reference evidence="9" key="1">
    <citation type="submission" date="2020-10" db="EMBL/GenBank/DDBJ databases">
        <authorList>
            <person name="Gilroy R."/>
        </authorList>
    </citation>
    <scope>NUCLEOTIDE SEQUENCE</scope>
    <source>
        <strain evidence="9">ChiSxjej2B14-6234</strain>
    </source>
</reference>
<keyword evidence="4 7" id="KW-0812">Transmembrane</keyword>
<reference evidence="9" key="2">
    <citation type="journal article" date="2021" name="PeerJ">
        <title>Extensive microbial diversity within the chicken gut microbiome revealed by metagenomics and culture.</title>
        <authorList>
            <person name="Gilroy R."/>
            <person name="Ravi A."/>
            <person name="Getino M."/>
            <person name="Pursley I."/>
            <person name="Horton D.L."/>
            <person name="Alikhan N.F."/>
            <person name="Baker D."/>
            <person name="Gharbi K."/>
            <person name="Hall N."/>
            <person name="Watson M."/>
            <person name="Adriaenssens E.M."/>
            <person name="Foster-Nyarko E."/>
            <person name="Jarju S."/>
            <person name="Secka A."/>
            <person name="Antonio M."/>
            <person name="Oren A."/>
            <person name="Chaudhuri R.R."/>
            <person name="La Ragione R."/>
            <person name="Hildebrand F."/>
            <person name="Pallen M.J."/>
        </authorList>
    </citation>
    <scope>NUCLEOTIDE SEQUENCE</scope>
    <source>
        <strain evidence="9">ChiSxjej2B14-6234</strain>
    </source>
</reference>
<accession>A0A9D0ZDV9</accession>
<comment type="caution">
    <text evidence="9">The sequence shown here is derived from an EMBL/GenBank/DDBJ whole genome shotgun (WGS) entry which is preliminary data.</text>
</comment>
<evidence type="ECO:0000256" key="5">
    <source>
        <dbReference type="ARBA" id="ARBA00022989"/>
    </source>
</evidence>
<gene>
    <name evidence="9" type="ORF">IAB73_10760</name>
</gene>
<keyword evidence="6 7" id="KW-0472">Membrane</keyword>
<feature type="domain" description="EamA" evidence="8">
    <location>
        <begin position="156"/>
        <end position="287"/>
    </location>
</feature>
<feature type="transmembrane region" description="Helical" evidence="7">
    <location>
        <begin position="76"/>
        <end position="93"/>
    </location>
</feature>
<keyword evidence="3" id="KW-1003">Cell membrane</keyword>
<evidence type="ECO:0000313" key="9">
    <source>
        <dbReference type="EMBL" id="HIQ72673.1"/>
    </source>
</evidence>
<evidence type="ECO:0000256" key="3">
    <source>
        <dbReference type="ARBA" id="ARBA00022475"/>
    </source>
</evidence>
<comment type="subcellular location">
    <subcellularLocation>
        <location evidence="1">Cell membrane</location>
        <topology evidence="1">Multi-pass membrane protein</topology>
    </subcellularLocation>
</comment>
<feature type="transmembrane region" description="Helical" evidence="7">
    <location>
        <begin position="247"/>
        <end position="264"/>
    </location>
</feature>
<evidence type="ECO:0000256" key="6">
    <source>
        <dbReference type="ARBA" id="ARBA00023136"/>
    </source>
</evidence>
<dbReference type="GO" id="GO:0005886">
    <property type="term" value="C:plasma membrane"/>
    <property type="evidence" value="ECO:0007669"/>
    <property type="project" value="UniProtKB-SubCell"/>
</dbReference>
<evidence type="ECO:0000256" key="1">
    <source>
        <dbReference type="ARBA" id="ARBA00004651"/>
    </source>
</evidence>
<dbReference type="InterPro" id="IPR000620">
    <property type="entry name" value="EamA_dom"/>
</dbReference>
<comment type="similarity">
    <text evidence="2">Belongs to the EamA transporter family.</text>
</comment>
<evidence type="ECO:0000256" key="7">
    <source>
        <dbReference type="SAM" id="Phobius"/>
    </source>
</evidence>
<feature type="transmembrane region" description="Helical" evidence="7">
    <location>
        <begin position="152"/>
        <end position="171"/>
    </location>
</feature>
<feature type="transmembrane region" description="Helical" evidence="7">
    <location>
        <begin position="211"/>
        <end position="235"/>
    </location>
</feature>
<evidence type="ECO:0000313" key="10">
    <source>
        <dbReference type="Proteomes" id="UP000886887"/>
    </source>
</evidence>
<feature type="transmembrane region" description="Helical" evidence="7">
    <location>
        <begin position="105"/>
        <end position="123"/>
    </location>
</feature>
<keyword evidence="5 7" id="KW-1133">Transmembrane helix</keyword>
<feature type="domain" description="EamA" evidence="8">
    <location>
        <begin position="7"/>
        <end position="145"/>
    </location>
</feature>
<evidence type="ECO:0000259" key="8">
    <source>
        <dbReference type="Pfam" id="PF00892"/>
    </source>
</evidence>
<organism evidence="9 10">
    <name type="scientific">Candidatus Onthenecus intestinigallinarum</name>
    <dbReference type="NCBI Taxonomy" id="2840875"/>
    <lineage>
        <taxon>Bacteria</taxon>
        <taxon>Bacillati</taxon>
        <taxon>Bacillota</taxon>
        <taxon>Clostridia</taxon>
        <taxon>Eubacteriales</taxon>
        <taxon>Candidatus Onthenecus</taxon>
    </lineage>
</organism>
<dbReference type="InterPro" id="IPR037185">
    <property type="entry name" value="EmrE-like"/>
</dbReference>
<feature type="transmembrane region" description="Helical" evidence="7">
    <location>
        <begin position="130"/>
        <end position="146"/>
    </location>
</feature>
<evidence type="ECO:0000256" key="2">
    <source>
        <dbReference type="ARBA" id="ARBA00007362"/>
    </source>
</evidence>
<dbReference type="InterPro" id="IPR051258">
    <property type="entry name" value="Diverse_Substrate_Transporter"/>
</dbReference>
<feature type="transmembrane region" description="Helical" evidence="7">
    <location>
        <begin position="270"/>
        <end position="289"/>
    </location>
</feature>
<dbReference type="PANTHER" id="PTHR42920">
    <property type="entry name" value="OS03G0707200 PROTEIN-RELATED"/>
    <property type="match status" value="1"/>
</dbReference>
<sequence>MNDGQRRGVACAVLAAAFYALNSPLSKLLLGDVAPTMMAAFLYLGAGLGMAALQWLRSRSGRAGREQRLTRRELPFTVGMVALDIAAPIALMVGLSRTTAANASLLNNFEIVATSLIALVCFGEAISRRLWAGIGLVTLSTALLSAQDAGSFSFSSGSVWVLIACVCWGFENNCTRRLSAKDPVEIVVIKGIFSGLGSLCIALYVGEPLPAWLPALLALGLGFVAYGLSIALYIYAQRELGAARTSAYYAVAPFIGAGLSLIIFREIPTPGFMAALALMIAGTWCVTCAQGAA</sequence>
<dbReference type="AlphaFoldDB" id="A0A9D0ZDV9"/>
<dbReference type="PANTHER" id="PTHR42920:SF11">
    <property type="entry name" value="INNER MEMBRANE PROTEIN YTFF"/>
    <property type="match status" value="1"/>
</dbReference>
<dbReference type="SUPFAM" id="SSF103481">
    <property type="entry name" value="Multidrug resistance efflux transporter EmrE"/>
    <property type="match status" value="2"/>
</dbReference>